<evidence type="ECO:0000256" key="2">
    <source>
        <dbReference type="SAM" id="SignalP"/>
    </source>
</evidence>
<dbReference type="Ensembl" id="ENSMGAT00000023616.1">
    <property type="protein sequence ID" value="ENSMGAP00000022614.1"/>
    <property type="gene ID" value="ENSMGAG00000022938.1"/>
</dbReference>
<feature type="region of interest" description="Disordered" evidence="1">
    <location>
        <begin position="30"/>
        <end position="50"/>
    </location>
</feature>
<reference evidence="3 4" key="1">
    <citation type="journal article" date="2010" name="PLoS Biol.">
        <title>Multi-platform next-generation sequencing of the domestic turkey (Meleagris gallopavo): genome assembly and analysis.</title>
        <authorList>
            <person name="Dalloul R.A."/>
            <person name="Long J.A."/>
            <person name="Zimin A.V."/>
            <person name="Aslam L."/>
            <person name="Beal K."/>
            <person name="Blomberg L.A."/>
            <person name="Bouffard P."/>
            <person name="Burt D.W."/>
            <person name="Crasta O."/>
            <person name="Crooijmans R.P."/>
            <person name="Cooper K."/>
            <person name="Coulombe R.A."/>
            <person name="De S."/>
            <person name="Delany M.E."/>
            <person name="Dodgson J.B."/>
            <person name="Dong J.J."/>
            <person name="Evans C."/>
            <person name="Frederickson K.M."/>
            <person name="Flicek P."/>
            <person name="Florea L."/>
            <person name="Folkerts O."/>
            <person name="Groenen M.A."/>
            <person name="Harkins T.T."/>
            <person name="Herrero J."/>
            <person name="Hoffmann S."/>
            <person name="Megens H.J."/>
            <person name="Jiang A."/>
            <person name="de Jong P."/>
            <person name="Kaiser P."/>
            <person name="Kim H."/>
            <person name="Kim K.W."/>
            <person name="Kim S."/>
            <person name="Langenberger D."/>
            <person name="Lee M.K."/>
            <person name="Lee T."/>
            <person name="Mane S."/>
            <person name="Marcais G."/>
            <person name="Marz M."/>
            <person name="McElroy A.P."/>
            <person name="Modise T."/>
            <person name="Nefedov M."/>
            <person name="Notredame C."/>
            <person name="Paton I.R."/>
            <person name="Payne W.S."/>
            <person name="Pertea G."/>
            <person name="Prickett D."/>
            <person name="Puiu D."/>
            <person name="Qioa D."/>
            <person name="Raineri E."/>
            <person name="Ruffier M."/>
            <person name="Salzberg S.L."/>
            <person name="Schatz M.C."/>
            <person name="Scheuring C."/>
            <person name="Schmidt C.J."/>
            <person name="Schroeder S."/>
            <person name="Searle S.M."/>
            <person name="Smith E.J."/>
            <person name="Smith J."/>
            <person name="Sonstegard T.S."/>
            <person name="Stadler P.F."/>
            <person name="Tafer H."/>
            <person name="Tu Z.J."/>
            <person name="Van Tassell C.P."/>
            <person name="Vilella A.J."/>
            <person name="Williams K.P."/>
            <person name="Yorke J.A."/>
            <person name="Zhang L."/>
            <person name="Zhang H.B."/>
            <person name="Zhang X."/>
            <person name="Zhang Y."/>
            <person name="Reed K.M."/>
        </authorList>
    </citation>
    <scope>NUCLEOTIDE SEQUENCE [LARGE SCALE GENOMIC DNA]</scope>
</reference>
<feature type="signal peptide" evidence="2">
    <location>
        <begin position="1"/>
        <end position="26"/>
    </location>
</feature>
<evidence type="ECO:0000313" key="3">
    <source>
        <dbReference type="Ensembl" id="ENSMGAP00000022614.1"/>
    </source>
</evidence>
<dbReference type="AlphaFoldDB" id="A0A803XSW8"/>
<protein>
    <submittedName>
        <fullName evidence="3">Uncharacterized protein</fullName>
    </submittedName>
</protein>
<name>A0A803XSW8_MELGA</name>
<evidence type="ECO:0000313" key="4">
    <source>
        <dbReference type="Proteomes" id="UP000001645"/>
    </source>
</evidence>
<keyword evidence="4" id="KW-1185">Reference proteome</keyword>
<reference evidence="3" key="3">
    <citation type="submission" date="2025-09" db="UniProtKB">
        <authorList>
            <consortium name="Ensembl"/>
        </authorList>
    </citation>
    <scope>IDENTIFICATION</scope>
</reference>
<feature type="chain" id="PRO_5032683415" evidence="2">
    <location>
        <begin position="27"/>
        <end position="50"/>
    </location>
</feature>
<proteinExistence type="predicted"/>
<keyword evidence="2" id="KW-0732">Signal</keyword>
<sequence length="50" mass="5686">MVAACWQHAWLRSIWYSQLGALVVRAATKPQNSSVTATTVRPQRSFRTPR</sequence>
<accession>A0A803XSW8</accession>
<evidence type="ECO:0000256" key="1">
    <source>
        <dbReference type="SAM" id="MobiDB-lite"/>
    </source>
</evidence>
<reference evidence="3" key="2">
    <citation type="submission" date="2025-08" db="UniProtKB">
        <authorList>
            <consortium name="Ensembl"/>
        </authorList>
    </citation>
    <scope>IDENTIFICATION</scope>
</reference>
<organism evidence="3 4">
    <name type="scientific">Meleagris gallopavo</name>
    <name type="common">Wild turkey</name>
    <dbReference type="NCBI Taxonomy" id="9103"/>
    <lineage>
        <taxon>Eukaryota</taxon>
        <taxon>Metazoa</taxon>
        <taxon>Chordata</taxon>
        <taxon>Craniata</taxon>
        <taxon>Vertebrata</taxon>
        <taxon>Euteleostomi</taxon>
        <taxon>Archelosauria</taxon>
        <taxon>Archosauria</taxon>
        <taxon>Dinosauria</taxon>
        <taxon>Saurischia</taxon>
        <taxon>Theropoda</taxon>
        <taxon>Coelurosauria</taxon>
        <taxon>Aves</taxon>
        <taxon>Neognathae</taxon>
        <taxon>Galloanserae</taxon>
        <taxon>Galliformes</taxon>
        <taxon>Phasianidae</taxon>
        <taxon>Meleagridinae</taxon>
        <taxon>Meleagris</taxon>
    </lineage>
</organism>
<dbReference type="Proteomes" id="UP000001645">
    <property type="component" value="Chromosome 4"/>
</dbReference>